<feature type="compositionally biased region" description="Low complexity" evidence="1">
    <location>
        <begin position="154"/>
        <end position="170"/>
    </location>
</feature>
<keyword evidence="3" id="KW-1185">Reference proteome</keyword>
<dbReference type="EnsemblMetazoa" id="SMAR015045-RA">
    <property type="protein sequence ID" value="SMAR015045-PA"/>
    <property type="gene ID" value="SMAR015045"/>
</dbReference>
<sequence>MDATKAIFCEHCACAFSEQKNLFVSCTAHLSLVRTFYWHATVSDVTVGIPVVKCIGLTSQLHTMWFLRSDSIQELAPLQRLPVDDADDSEESRIEDSGVQLARSPGTGSLDDESRTSSHDAELAERNSEAAVPTTYFISLENGGNKQRSHSWDSSLQKHTNSSSSSQTTS</sequence>
<reference evidence="3" key="1">
    <citation type="submission" date="2011-05" db="EMBL/GenBank/DDBJ databases">
        <authorList>
            <person name="Richards S.R."/>
            <person name="Qu J."/>
            <person name="Jiang H."/>
            <person name="Jhangiani S.N."/>
            <person name="Agravi P."/>
            <person name="Goodspeed R."/>
            <person name="Gross S."/>
            <person name="Mandapat C."/>
            <person name="Jackson L."/>
            <person name="Mathew T."/>
            <person name="Pu L."/>
            <person name="Thornton R."/>
            <person name="Saada N."/>
            <person name="Wilczek-Boney K.B."/>
            <person name="Lee S."/>
            <person name="Kovar C."/>
            <person name="Wu Y."/>
            <person name="Scherer S.E."/>
            <person name="Worley K.C."/>
            <person name="Muzny D.M."/>
            <person name="Gibbs R."/>
        </authorList>
    </citation>
    <scope>NUCLEOTIDE SEQUENCE</scope>
    <source>
        <strain evidence="3">Brora</strain>
    </source>
</reference>
<evidence type="ECO:0000313" key="2">
    <source>
        <dbReference type="EnsemblMetazoa" id="SMAR015045-PA"/>
    </source>
</evidence>
<feature type="compositionally biased region" description="Basic and acidic residues" evidence="1">
    <location>
        <begin position="112"/>
        <end position="128"/>
    </location>
</feature>
<feature type="region of interest" description="Disordered" evidence="1">
    <location>
        <begin position="82"/>
        <end position="170"/>
    </location>
</feature>
<dbReference type="EMBL" id="JH430313">
    <property type="status" value="NOT_ANNOTATED_CDS"/>
    <property type="molecule type" value="Genomic_DNA"/>
</dbReference>
<proteinExistence type="predicted"/>
<reference evidence="2" key="2">
    <citation type="submission" date="2015-02" db="UniProtKB">
        <authorList>
            <consortium name="EnsemblMetazoa"/>
        </authorList>
    </citation>
    <scope>IDENTIFICATION</scope>
</reference>
<accession>T1JMG5</accession>
<dbReference type="Proteomes" id="UP000014500">
    <property type="component" value="Unassembled WGS sequence"/>
</dbReference>
<evidence type="ECO:0000256" key="1">
    <source>
        <dbReference type="SAM" id="MobiDB-lite"/>
    </source>
</evidence>
<protein>
    <submittedName>
        <fullName evidence="2">Uncharacterized protein</fullName>
    </submittedName>
</protein>
<dbReference type="HOGENOM" id="CLU_1572619_0_0_1"/>
<name>T1JMG5_STRMM</name>
<dbReference type="AlphaFoldDB" id="T1JMG5"/>
<evidence type="ECO:0000313" key="3">
    <source>
        <dbReference type="Proteomes" id="UP000014500"/>
    </source>
</evidence>
<organism evidence="2 3">
    <name type="scientific">Strigamia maritima</name>
    <name type="common">European centipede</name>
    <name type="synonym">Geophilus maritimus</name>
    <dbReference type="NCBI Taxonomy" id="126957"/>
    <lineage>
        <taxon>Eukaryota</taxon>
        <taxon>Metazoa</taxon>
        <taxon>Ecdysozoa</taxon>
        <taxon>Arthropoda</taxon>
        <taxon>Myriapoda</taxon>
        <taxon>Chilopoda</taxon>
        <taxon>Pleurostigmophora</taxon>
        <taxon>Geophilomorpha</taxon>
        <taxon>Linotaeniidae</taxon>
        <taxon>Strigamia</taxon>
    </lineage>
</organism>